<dbReference type="InterPro" id="IPR006665">
    <property type="entry name" value="OmpA-like"/>
</dbReference>
<evidence type="ECO:0000256" key="1">
    <source>
        <dbReference type="ARBA" id="ARBA00004442"/>
    </source>
</evidence>
<keyword evidence="6" id="KW-0732">Signal</keyword>
<gene>
    <name evidence="8" type="ORF">GWO68_14090</name>
</gene>
<dbReference type="InterPro" id="IPR036737">
    <property type="entry name" value="OmpA-like_sf"/>
</dbReference>
<dbReference type="Proteomes" id="UP000478546">
    <property type="component" value="Unassembled WGS sequence"/>
</dbReference>
<proteinExistence type="predicted"/>
<dbReference type="InterPro" id="IPR011659">
    <property type="entry name" value="WD40"/>
</dbReference>
<protein>
    <submittedName>
        <fullName evidence="8">OmpA family protein</fullName>
    </submittedName>
</protein>
<evidence type="ECO:0000256" key="6">
    <source>
        <dbReference type="SAM" id="SignalP"/>
    </source>
</evidence>
<keyword evidence="2 5" id="KW-0472">Membrane</keyword>
<feature type="repeat" description="TPR" evidence="4">
    <location>
        <begin position="30"/>
        <end position="63"/>
    </location>
</feature>
<organism evidence="8 9">
    <name type="scientific">Pontibacter fetidus</name>
    <dbReference type="NCBI Taxonomy" id="2700082"/>
    <lineage>
        <taxon>Bacteria</taxon>
        <taxon>Pseudomonadati</taxon>
        <taxon>Bacteroidota</taxon>
        <taxon>Cytophagia</taxon>
        <taxon>Cytophagales</taxon>
        <taxon>Hymenobacteraceae</taxon>
        <taxon>Pontibacter</taxon>
    </lineage>
</organism>
<accession>A0A6B2HB42</accession>
<evidence type="ECO:0000256" key="3">
    <source>
        <dbReference type="ARBA" id="ARBA00023237"/>
    </source>
</evidence>
<comment type="subcellular location">
    <subcellularLocation>
        <location evidence="1">Cell outer membrane</location>
    </subcellularLocation>
</comment>
<dbReference type="SUPFAM" id="SSF82171">
    <property type="entry name" value="DPP6 N-terminal domain-like"/>
    <property type="match status" value="1"/>
</dbReference>
<feature type="signal peptide" evidence="6">
    <location>
        <begin position="1"/>
        <end position="27"/>
    </location>
</feature>
<dbReference type="PROSITE" id="PS51123">
    <property type="entry name" value="OMPA_2"/>
    <property type="match status" value="1"/>
</dbReference>
<dbReference type="Pfam" id="PF00691">
    <property type="entry name" value="OmpA"/>
    <property type="match status" value="1"/>
</dbReference>
<dbReference type="InterPro" id="IPR011990">
    <property type="entry name" value="TPR-like_helical_dom_sf"/>
</dbReference>
<evidence type="ECO:0000256" key="4">
    <source>
        <dbReference type="PROSITE-ProRule" id="PRU00339"/>
    </source>
</evidence>
<name>A0A6B2HB42_9BACT</name>
<dbReference type="Gene3D" id="3.30.1330.60">
    <property type="entry name" value="OmpA-like domain"/>
    <property type="match status" value="1"/>
</dbReference>
<dbReference type="Gene3D" id="1.25.40.10">
    <property type="entry name" value="Tetratricopeptide repeat domain"/>
    <property type="match status" value="1"/>
</dbReference>
<dbReference type="EMBL" id="JAAEAA010000019">
    <property type="protein sequence ID" value="NDK57052.1"/>
    <property type="molecule type" value="Genomic_DNA"/>
</dbReference>
<dbReference type="SUPFAM" id="SSF103088">
    <property type="entry name" value="OmpA-like"/>
    <property type="match status" value="1"/>
</dbReference>
<dbReference type="PANTHER" id="PTHR30329:SF21">
    <property type="entry name" value="LIPOPROTEIN YIAD-RELATED"/>
    <property type="match status" value="1"/>
</dbReference>
<keyword evidence="3" id="KW-0998">Cell outer membrane</keyword>
<dbReference type="CDD" id="cd07185">
    <property type="entry name" value="OmpA_C-like"/>
    <property type="match status" value="1"/>
</dbReference>
<dbReference type="PANTHER" id="PTHR30329">
    <property type="entry name" value="STATOR ELEMENT OF FLAGELLAR MOTOR COMPLEX"/>
    <property type="match status" value="1"/>
</dbReference>
<dbReference type="Pfam" id="PF07676">
    <property type="entry name" value="PD40"/>
    <property type="match status" value="4"/>
</dbReference>
<dbReference type="SUPFAM" id="SSF48452">
    <property type="entry name" value="TPR-like"/>
    <property type="match status" value="1"/>
</dbReference>
<evidence type="ECO:0000256" key="2">
    <source>
        <dbReference type="ARBA" id="ARBA00023136"/>
    </source>
</evidence>
<dbReference type="InterPro" id="IPR050330">
    <property type="entry name" value="Bact_OuterMem_StrucFunc"/>
</dbReference>
<dbReference type="AlphaFoldDB" id="A0A6B2HB42"/>
<dbReference type="InterPro" id="IPR019734">
    <property type="entry name" value="TPR_rpt"/>
</dbReference>
<comment type="caution">
    <text evidence="8">The sequence shown here is derived from an EMBL/GenBank/DDBJ whole genome shotgun (WGS) entry which is preliminary data.</text>
</comment>
<dbReference type="RefSeq" id="WP_162347112.1">
    <property type="nucleotide sequence ID" value="NZ_JAAEAA010000019.1"/>
</dbReference>
<feature type="domain" description="OmpA-like" evidence="7">
    <location>
        <begin position="527"/>
        <end position="644"/>
    </location>
</feature>
<evidence type="ECO:0000259" key="7">
    <source>
        <dbReference type="PROSITE" id="PS51123"/>
    </source>
</evidence>
<dbReference type="InterPro" id="IPR006664">
    <property type="entry name" value="OMP_bac"/>
</dbReference>
<feature type="chain" id="PRO_5025521782" evidence="6">
    <location>
        <begin position="28"/>
        <end position="649"/>
    </location>
</feature>
<evidence type="ECO:0000313" key="9">
    <source>
        <dbReference type="Proteomes" id="UP000478546"/>
    </source>
</evidence>
<keyword evidence="4" id="KW-0802">TPR repeat</keyword>
<dbReference type="PROSITE" id="PS50005">
    <property type="entry name" value="TPR"/>
    <property type="match status" value="1"/>
</dbReference>
<keyword evidence="9" id="KW-1185">Reference proteome</keyword>
<reference evidence="8 9" key="1">
    <citation type="submission" date="2020-01" db="EMBL/GenBank/DDBJ databases">
        <authorList>
            <person name="Kim M.K."/>
        </authorList>
    </citation>
    <scope>NUCLEOTIDE SEQUENCE [LARGE SCALE GENOMIC DNA]</scope>
    <source>
        <strain evidence="8 9">BT213</strain>
    </source>
</reference>
<evidence type="ECO:0000313" key="8">
    <source>
        <dbReference type="EMBL" id="NDK57052.1"/>
    </source>
</evidence>
<dbReference type="GO" id="GO:0009279">
    <property type="term" value="C:cell outer membrane"/>
    <property type="evidence" value="ECO:0007669"/>
    <property type="project" value="UniProtKB-SubCell"/>
</dbReference>
<sequence length="649" mass="73260">MNQLAKSFSRFSLLFALLCLLAVSASAQSNRKLIRSGNKLFAKENYRAAVPFYEQVLANDPNNADALYFAGISYMTFDKEKAADYLYRAQKIKPNVDRDLEYWLGRADHINYRFDSAIEHFQAAQKNLRRRDEERREELAMLIQHARNAKREVENPKDIFVKNLGGVVNSAYSEHSPVISSDDNYLLYTSRSSEATGGKPAADGEYYEDIFESTRIGEDEWSPTKIVAGQLNSTSHDASIQLFDNDTKLLLYRADNNGDIMVAERQADGTWGAPKSIGDKINTKDYESDAFITKDGQTLYFSTSAYSENGDLDIYVSKRNADGSWAAPKSIGSTINTPFDDDSPYFADNGTLYFASMGHNTMGGYDIFASKYDSVARRWAKPVNMGSPVNTPDDDTYYRLSPDGSYAYLSSYRIGGYGEKDIYTINYIRNVRVQGQVFSKVDSMAIPGVELIFNGLQADKRPISYRDVTRPDSGFYQVDVLSGRNFQVQVSKDGKQITMEELEVPMSLNDTTTIVRNFYIDYVDTTATRTGMMAMKPIYFDTDEYNLRPQSVNELDRVVAYLKANPLVNVSIEGHCDSRANDEYNLKLGENRAVAAYEYLKSKGISERRLVTVSYGERKPAVPNTSAENMQLNRRTEFRVIPRADQPAK</sequence>
<evidence type="ECO:0000256" key="5">
    <source>
        <dbReference type="PROSITE-ProRule" id="PRU00473"/>
    </source>
</evidence>
<dbReference type="PRINTS" id="PR01021">
    <property type="entry name" value="OMPADOMAIN"/>
</dbReference>